<organism evidence="1 2">
    <name type="scientific">Catharanthus roseus</name>
    <name type="common">Madagascar periwinkle</name>
    <name type="synonym">Vinca rosea</name>
    <dbReference type="NCBI Taxonomy" id="4058"/>
    <lineage>
        <taxon>Eukaryota</taxon>
        <taxon>Viridiplantae</taxon>
        <taxon>Streptophyta</taxon>
        <taxon>Embryophyta</taxon>
        <taxon>Tracheophyta</taxon>
        <taxon>Spermatophyta</taxon>
        <taxon>Magnoliopsida</taxon>
        <taxon>eudicotyledons</taxon>
        <taxon>Gunneridae</taxon>
        <taxon>Pentapetalae</taxon>
        <taxon>asterids</taxon>
        <taxon>lamiids</taxon>
        <taxon>Gentianales</taxon>
        <taxon>Apocynaceae</taxon>
        <taxon>Rauvolfioideae</taxon>
        <taxon>Vinceae</taxon>
        <taxon>Catharanthinae</taxon>
        <taxon>Catharanthus</taxon>
    </lineage>
</organism>
<evidence type="ECO:0000313" key="2">
    <source>
        <dbReference type="Proteomes" id="UP001060085"/>
    </source>
</evidence>
<gene>
    <name evidence="1" type="ORF">M9H77_33874</name>
</gene>
<accession>A0ACB9ZJN4</accession>
<reference evidence="2" key="1">
    <citation type="journal article" date="2023" name="Nat. Plants">
        <title>Single-cell RNA sequencing provides a high-resolution roadmap for understanding the multicellular compartmentation of specialized metabolism.</title>
        <authorList>
            <person name="Sun S."/>
            <person name="Shen X."/>
            <person name="Li Y."/>
            <person name="Li Y."/>
            <person name="Wang S."/>
            <person name="Li R."/>
            <person name="Zhang H."/>
            <person name="Shen G."/>
            <person name="Guo B."/>
            <person name="Wei J."/>
            <person name="Xu J."/>
            <person name="St-Pierre B."/>
            <person name="Chen S."/>
            <person name="Sun C."/>
        </authorList>
    </citation>
    <scope>NUCLEOTIDE SEQUENCE [LARGE SCALE GENOMIC DNA]</scope>
</reference>
<evidence type="ECO:0000313" key="1">
    <source>
        <dbReference type="EMBL" id="KAI5647869.1"/>
    </source>
</evidence>
<sequence>MVSESKKKRAHSKTSAPALASIYTGTSASSATTTTPLATLTQFPQLLYSSPMPISTPFSSSAGETSSRPASSSSAHPLVPPVQGFVDSRILILPTADRLGIFINLHKHVLTGKWGKEKRILSQEGLETKIGLMENLVGAPRICSLVWPMIWRLQLLWKSSARRCLAGIDYEMPELGFDDLVML</sequence>
<comment type="caution">
    <text evidence="1">The sequence shown here is derived from an EMBL/GenBank/DDBJ whole genome shotgun (WGS) entry which is preliminary data.</text>
</comment>
<name>A0ACB9ZJN4_CATRO</name>
<proteinExistence type="predicted"/>
<dbReference type="Proteomes" id="UP001060085">
    <property type="component" value="Linkage Group LG08"/>
</dbReference>
<protein>
    <submittedName>
        <fullName evidence="1">Uncharacterized protein</fullName>
    </submittedName>
</protein>
<keyword evidence="2" id="KW-1185">Reference proteome</keyword>
<dbReference type="EMBL" id="CM044708">
    <property type="protein sequence ID" value="KAI5647869.1"/>
    <property type="molecule type" value="Genomic_DNA"/>
</dbReference>